<protein>
    <recommendedName>
        <fullName evidence="3">Right handed beta helix domain-containing protein</fullName>
    </recommendedName>
</protein>
<name>A0A5J4UKT9_9EUKA</name>
<dbReference type="AlphaFoldDB" id="A0A5J4UKT9"/>
<organism evidence="1 2">
    <name type="scientific">Streblomastix strix</name>
    <dbReference type="NCBI Taxonomy" id="222440"/>
    <lineage>
        <taxon>Eukaryota</taxon>
        <taxon>Metamonada</taxon>
        <taxon>Preaxostyla</taxon>
        <taxon>Oxymonadida</taxon>
        <taxon>Streblomastigidae</taxon>
        <taxon>Streblomastix</taxon>
    </lineage>
</organism>
<accession>A0A5J4UKT9</accession>
<evidence type="ECO:0000313" key="2">
    <source>
        <dbReference type="Proteomes" id="UP000324800"/>
    </source>
</evidence>
<gene>
    <name evidence="1" type="ORF">EZS28_033600</name>
</gene>
<evidence type="ECO:0008006" key="3">
    <source>
        <dbReference type="Google" id="ProtNLM"/>
    </source>
</evidence>
<dbReference type="Proteomes" id="UP000324800">
    <property type="component" value="Unassembled WGS sequence"/>
</dbReference>
<feature type="non-terminal residue" evidence="1">
    <location>
        <position position="667"/>
    </location>
</feature>
<sequence length="667" mass="72665">MREWNGGLIRSDGGKSILLQDSLLAGGGAIIHNTNGVLNIQSDEFIGDGLNVPIDPFIFATKGSVNIVSSIFKKGSFKGDRSGCIVCCGTVTQCTIDGCEFTENKFNSGSAAVSITTPTCIQLIIKGIASKRTLFSGLYAKNPISGHFIKTVSSKISISYTDFIDSTFTGKGNAVKIDELQASEISLIWCNFTNLRTNSGGQLSSCIHAYLSSQNGFQINAEYCIFSDCRYSGLSQVSGNAITIQSQSSDRSAVRTIRFTECIITNNRGNGYGGAIVVDVGSKCTINMVDSFFNENSGTKSNDIWIRSTNSQSELNSSNFNTSFSDSLLPHIKQVNGGQEQTFNLSHFTGVIFVSNKTVSGTRDGSRDKPYLLIQDSFPKLNYTSKPVNMARTIYILDEIWDDVIVVVSFANPLTIKSGLDDDENGNRKKVTWITTRAIDKTIFYRTGDLTLESIQFNFSIVSGQVRPYNDLININGTNNALTVISCIFNGLGFDGNLVVFLIDSQYVWKLVEIKSIQGNETQMRRRTGDLSGSIITLTSDSITPTTLINVIMIVDSGFFVIQQSNKAQLTLSNIEFIGAGTVKQEGLALLLIEYSSFRLSNNISTISPFVQAIRGQPAIQTSSLCTIIKIIQISFNNLHSIITNGEQKASGAVIEMGEKTEVEFTD</sequence>
<evidence type="ECO:0000313" key="1">
    <source>
        <dbReference type="EMBL" id="KAA6370873.1"/>
    </source>
</evidence>
<comment type="caution">
    <text evidence="1">The sequence shown here is derived from an EMBL/GenBank/DDBJ whole genome shotgun (WGS) entry which is preliminary data.</text>
</comment>
<dbReference type="EMBL" id="SNRW01014977">
    <property type="protein sequence ID" value="KAA6370873.1"/>
    <property type="molecule type" value="Genomic_DNA"/>
</dbReference>
<proteinExistence type="predicted"/>
<reference evidence="1 2" key="1">
    <citation type="submission" date="2019-03" db="EMBL/GenBank/DDBJ databases">
        <title>Single cell metagenomics reveals metabolic interactions within the superorganism composed of flagellate Streblomastix strix and complex community of Bacteroidetes bacteria on its surface.</title>
        <authorList>
            <person name="Treitli S.C."/>
            <person name="Kolisko M."/>
            <person name="Husnik F."/>
            <person name="Keeling P."/>
            <person name="Hampl V."/>
        </authorList>
    </citation>
    <scope>NUCLEOTIDE SEQUENCE [LARGE SCALE GENOMIC DNA]</scope>
    <source>
        <strain evidence="1">ST1C</strain>
    </source>
</reference>